<dbReference type="AlphaFoldDB" id="A0A2P4TGT4"/>
<sequence length="140" mass="15920">MTFCTAILDEQRPSRREIELEVGNDAEGLGMRDNSGYQSFSTNFKMMLRSGREKPYRVPTYTRQPVRRTLLGRPRSAAAENSDTAWLSLFTSKEPAVRAKTNSKNVVVLMQRLKCNEFVLLSKGENQLCLKVRSSLICNL</sequence>
<dbReference type="Proteomes" id="UP000237246">
    <property type="component" value="Unassembled WGS sequence"/>
</dbReference>
<evidence type="ECO:0000313" key="1">
    <source>
        <dbReference type="EMBL" id="POI35572.1"/>
    </source>
</evidence>
<comment type="caution">
    <text evidence="1">The sequence shown here is derived from an EMBL/GenBank/DDBJ whole genome shotgun (WGS) entry which is preliminary data.</text>
</comment>
<dbReference type="EMBL" id="PPHD01000361">
    <property type="protein sequence ID" value="POI35572.1"/>
    <property type="molecule type" value="Genomic_DNA"/>
</dbReference>
<keyword evidence="2" id="KW-1185">Reference proteome</keyword>
<dbReference type="OrthoDB" id="9424348at2759"/>
<evidence type="ECO:0000313" key="2">
    <source>
        <dbReference type="Proteomes" id="UP000237246"/>
    </source>
</evidence>
<accession>A0A2P4TGT4</accession>
<protein>
    <submittedName>
        <fullName evidence="1">Uncharacterized protein</fullName>
    </submittedName>
</protein>
<organism evidence="1 2">
    <name type="scientific">Bambusicola thoracicus</name>
    <name type="common">Chinese bamboo-partridge</name>
    <name type="synonym">Perdix thoracica</name>
    <dbReference type="NCBI Taxonomy" id="9083"/>
    <lineage>
        <taxon>Eukaryota</taxon>
        <taxon>Metazoa</taxon>
        <taxon>Chordata</taxon>
        <taxon>Craniata</taxon>
        <taxon>Vertebrata</taxon>
        <taxon>Euteleostomi</taxon>
        <taxon>Archelosauria</taxon>
        <taxon>Archosauria</taxon>
        <taxon>Dinosauria</taxon>
        <taxon>Saurischia</taxon>
        <taxon>Theropoda</taxon>
        <taxon>Coelurosauria</taxon>
        <taxon>Aves</taxon>
        <taxon>Neognathae</taxon>
        <taxon>Galloanserae</taxon>
        <taxon>Galliformes</taxon>
        <taxon>Phasianidae</taxon>
        <taxon>Perdicinae</taxon>
        <taxon>Bambusicola</taxon>
    </lineage>
</organism>
<gene>
    <name evidence="1" type="ORF">CIB84_000675</name>
</gene>
<reference evidence="1 2" key="1">
    <citation type="submission" date="2018-01" db="EMBL/GenBank/DDBJ databases">
        <title>Comparison of the Chinese Bamboo Partridge and Red Junglefowl genome sequences highlights the importance of demography in genome evolution.</title>
        <authorList>
            <person name="Tiley G.P."/>
            <person name="Kimball R.T."/>
            <person name="Braun E.L."/>
            <person name="Burleigh J.G."/>
        </authorList>
    </citation>
    <scope>NUCLEOTIDE SEQUENCE [LARGE SCALE GENOMIC DNA]</scope>
    <source>
        <strain evidence="1">RTK389</strain>
        <tissue evidence="1">Blood</tissue>
    </source>
</reference>
<name>A0A2P4TGT4_BAMTH</name>
<proteinExistence type="predicted"/>